<reference evidence="2" key="1">
    <citation type="submission" date="2025-08" db="UniProtKB">
        <authorList>
            <consortium name="Ensembl"/>
        </authorList>
    </citation>
    <scope>IDENTIFICATION</scope>
</reference>
<reference evidence="2" key="2">
    <citation type="submission" date="2025-09" db="UniProtKB">
        <authorList>
            <consortium name="Ensembl"/>
        </authorList>
    </citation>
    <scope>IDENTIFICATION</scope>
</reference>
<dbReference type="Ensembl" id="ENSVKKT00000026218.1">
    <property type="protein sequence ID" value="ENSVKKP00000025600.1"/>
    <property type="gene ID" value="ENSVKKG00000016797.1"/>
</dbReference>
<evidence type="ECO:0000313" key="3">
    <source>
        <dbReference type="Proteomes" id="UP000694545"/>
    </source>
</evidence>
<dbReference type="Proteomes" id="UP000694545">
    <property type="component" value="Unplaced"/>
</dbReference>
<accession>A0A8D2Q7N8</accession>
<evidence type="ECO:0000313" key="2">
    <source>
        <dbReference type="Ensembl" id="ENSVKKP00000025600.1"/>
    </source>
</evidence>
<name>A0A8D2Q7N8_VARKO</name>
<sequence>MLSCLPGPSDHPFQLLPYPQMNAGPQKSS</sequence>
<keyword evidence="3" id="KW-1185">Reference proteome</keyword>
<dbReference type="AlphaFoldDB" id="A0A8D2Q7N8"/>
<organism evidence="2 3">
    <name type="scientific">Varanus komodoensis</name>
    <name type="common">Komodo dragon</name>
    <dbReference type="NCBI Taxonomy" id="61221"/>
    <lineage>
        <taxon>Eukaryota</taxon>
        <taxon>Metazoa</taxon>
        <taxon>Chordata</taxon>
        <taxon>Craniata</taxon>
        <taxon>Vertebrata</taxon>
        <taxon>Euteleostomi</taxon>
        <taxon>Lepidosauria</taxon>
        <taxon>Squamata</taxon>
        <taxon>Bifurcata</taxon>
        <taxon>Unidentata</taxon>
        <taxon>Episquamata</taxon>
        <taxon>Toxicofera</taxon>
        <taxon>Anguimorpha</taxon>
        <taxon>Paleoanguimorpha</taxon>
        <taxon>Varanoidea</taxon>
        <taxon>Varanidae</taxon>
        <taxon>Varanus</taxon>
    </lineage>
</organism>
<feature type="region of interest" description="Disordered" evidence="1">
    <location>
        <begin position="1"/>
        <end position="29"/>
    </location>
</feature>
<evidence type="ECO:0000256" key="1">
    <source>
        <dbReference type="SAM" id="MobiDB-lite"/>
    </source>
</evidence>
<proteinExistence type="predicted"/>
<protein>
    <submittedName>
        <fullName evidence="2">Uncharacterized protein</fullName>
    </submittedName>
</protein>